<accession>A0A2R6RW56</accession>
<proteinExistence type="predicted"/>
<dbReference type="OrthoDB" id="6613063at2759"/>
<name>A0A2R6RW56_9APHY</name>
<dbReference type="EMBL" id="MLYV02000139">
    <property type="protein sequence ID" value="PSS34249.1"/>
    <property type="molecule type" value="Genomic_DNA"/>
</dbReference>
<organism evidence="1 2">
    <name type="scientific">Hermanssonia centrifuga</name>
    <dbReference type="NCBI Taxonomy" id="98765"/>
    <lineage>
        <taxon>Eukaryota</taxon>
        <taxon>Fungi</taxon>
        <taxon>Dikarya</taxon>
        <taxon>Basidiomycota</taxon>
        <taxon>Agaricomycotina</taxon>
        <taxon>Agaricomycetes</taxon>
        <taxon>Polyporales</taxon>
        <taxon>Meruliaceae</taxon>
        <taxon>Hermanssonia</taxon>
    </lineage>
</organism>
<dbReference type="AlphaFoldDB" id="A0A2R6RW56"/>
<protein>
    <submittedName>
        <fullName evidence="1">Uncharacterized protein</fullName>
    </submittedName>
</protein>
<evidence type="ECO:0000313" key="2">
    <source>
        <dbReference type="Proteomes" id="UP000186601"/>
    </source>
</evidence>
<evidence type="ECO:0000313" key="1">
    <source>
        <dbReference type="EMBL" id="PSS34249.1"/>
    </source>
</evidence>
<gene>
    <name evidence="1" type="ORF">PHLCEN_2v1715</name>
</gene>
<sequence>MPFWEAVRVKKGGDVICAGTRLRQIRQGRNASLIRHAVVTGAEEMCTVFYGRLEQILECNIPVHDPAFWSHLSGTRLLLALITPCQTFKKDATKTLVTYTQELNSGCCLQTIQNVVGRIQVEVHNHWGIIDRSSDVARTIFVEDMDIMVEGLDD</sequence>
<comment type="caution">
    <text evidence="1">The sequence shown here is derived from an EMBL/GenBank/DDBJ whole genome shotgun (WGS) entry which is preliminary data.</text>
</comment>
<keyword evidence="2" id="KW-1185">Reference proteome</keyword>
<dbReference type="STRING" id="98765.A0A2R6RW56"/>
<dbReference type="Proteomes" id="UP000186601">
    <property type="component" value="Unassembled WGS sequence"/>
</dbReference>
<reference evidence="1 2" key="1">
    <citation type="submission" date="2018-02" db="EMBL/GenBank/DDBJ databases">
        <title>Genome sequence of the basidiomycete white-rot fungus Phlebia centrifuga.</title>
        <authorList>
            <person name="Granchi Z."/>
            <person name="Peng M."/>
            <person name="de Vries R.P."/>
            <person name="Hilden K."/>
            <person name="Makela M.R."/>
            <person name="Grigoriev I."/>
            <person name="Riley R."/>
        </authorList>
    </citation>
    <scope>NUCLEOTIDE SEQUENCE [LARGE SCALE GENOMIC DNA]</scope>
    <source>
        <strain evidence="1 2">FBCC195</strain>
    </source>
</reference>